<name>A0A5C6E7C6_9BACT</name>
<proteinExistence type="predicted"/>
<dbReference type="AlphaFoldDB" id="A0A5C6E7C6"/>
<evidence type="ECO:0000313" key="3">
    <source>
        <dbReference type="Proteomes" id="UP000318288"/>
    </source>
</evidence>
<feature type="transmembrane region" description="Helical" evidence="1">
    <location>
        <begin position="111"/>
        <end position="129"/>
    </location>
</feature>
<feature type="transmembrane region" description="Helical" evidence="1">
    <location>
        <begin position="62"/>
        <end position="91"/>
    </location>
</feature>
<sequence length="136" mass="14585">MTRSPRIEKRLAAKRSYYSKPIFRRSRTIEAVLGTACVAALIILKIASQIGLVAGKESIGKAMAVLCGVTLLAVTICVLLLCALTLTGPIYKPQLNFSTGDLETYGTIDRFAAFVIASLIIGVVGYVGYRYVLPVG</sequence>
<accession>A0A5C6E7C6</accession>
<keyword evidence="1" id="KW-0472">Membrane</keyword>
<keyword evidence="1" id="KW-0812">Transmembrane</keyword>
<protein>
    <submittedName>
        <fullName evidence="2">Uncharacterized protein</fullName>
    </submittedName>
</protein>
<organism evidence="2 3">
    <name type="scientific">Rubripirellula tenax</name>
    <dbReference type="NCBI Taxonomy" id="2528015"/>
    <lineage>
        <taxon>Bacteria</taxon>
        <taxon>Pseudomonadati</taxon>
        <taxon>Planctomycetota</taxon>
        <taxon>Planctomycetia</taxon>
        <taxon>Pirellulales</taxon>
        <taxon>Pirellulaceae</taxon>
        <taxon>Rubripirellula</taxon>
    </lineage>
</organism>
<dbReference type="Proteomes" id="UP000318288">
    <property type="component" value="Unassembled WGS sequence"/>
</dbReference>
<dbReference type="EMBL" id="SJPW01000022">
    <property type="protein sequence ID" value="TWU43561.1"/>
    <property type="molecule type" value="Genomic_DNA"/>
</dbReference>
<dbReference type="OrthoDB" id="278581at2"/>
<keyword evidence="3" id="KW-1185">Reference proteome</keyword>
<reference evidence="2 3" key="1">
    <citation type="submission" date="2019-02" db="EMBL/GenBank/DDBJ databases">
        <title>Deep-cultivation of Planctomycetes and their phenomic and genomic characterization uncovers novel biology.</title>
        <authorList>
            <person name="Wiegand S."/>
            <person name="Jogler M."/>
            <person name="Boedeker C."/>
            <person name="Pinto D."/>
            <person name="Vollmers J."/>
            <person name="Rivas-Marin E."/>
            <person name="Kohn T."/>
            <person name="Peeters S.H."/>
            <person name="Heuer A."/>
            <person name="Rast P."/>
            <person name="Oberbeckmann S."/>
            <person name="Bunk B."/>
            <person name="Jeske O."/>
            <person name="Meyerdierks A."/>
            <person name="Storesund J.E."/>
            <person name="Kallscheuer N."/>
            <person name="Luecker S."/>
            <person name="Lage O.M."/>
            <person name="Pohl T."/>
            <person name="Merkel B.J."/>
            <person name="Hornburger P."/>
            <person name="Mueller R.-W."/>
            <person name="Bruemmer F."/>
            <person name="Labrenz M."/>
            <person name="Spormann A.M."/>
            <person name="Op Den Camp H."/>
            <person name="Overmann J."/>
            <person name="Amann R."/>
            <person name="Jetten M.S.M."/>
            <person name="Mascher T."/>
            <person name="Medema M.H."/>
            <person name="Devos D.P."/>
            <person name="Kaster A.-K."/>
            <person name="Ovreas L."/>
            <person name="Rohde M."/>
            <person name="Galperin M.Y."/>
            <person name="Jogler C."/>
        </authorList>
    </citation>
    <scope>NUCLEOTIDE SEQUENCE [LARGE SCALE GENOMIC DNA]</scope>
    <source>
        <strain evidence="2 3">Poly51</strain>
    </source>
</reference>
<dbReference type="RefSeq" id="WP_146462635.1">
    <property type="nucleotide sequence ID" value="NZ_SJPW01000022.1"/>
</dbReference>
<comment type="caution">
    <text evidence="2">The sequence shown here is derived from an EMBL/GenBank/DDBJ whole genome shotgun (WGS) entry which is preliminary data.</text>
</comment>
<keyword evidence="1" id="KW-1133">Transmembrane helix</keyword>
<evidence type="ECO:0000256" key="1">
    <source>
        <dbReference type="SAM" id="Phobius"/>
    </source>
</evidence>
<evidence type="ECO:0000313" key="2">
    <source>
        <dbReference type="EMBL" id="TWU43561.1"/>
    </source>
</evidence>
<feature type="transmembrane region" description="Helical" evidence="1">
    <location>
        <begin position="29"/>
        <end position="50"/>
    </location>
</feature>
<gene>
    <name evidence="2" type="ORF">Poly51_63390</name>
</gene>